<evidence type="ECO:0000313" key="1">
    <source>
        <dbReference type="EMBL" id="KAK1596822.1"/>
    </source>
</evidence>
<proteinExistence type="predicted"/>
<reference evidence="1" key="1">
    <citation type="submission" date="2021-06" db="EMBL/GenBank/DDBJ databases">
        <title>Comparative genomics, transcriptomics and evolutionary studies reveal genomic signatures of adaptation to plant cell wall in hemibiotrophic fungi.</title>
        <authorList>
            <consortium name="DOE Joint Genome Institute"/>
            <person name="Baroncelli R."/>
            <person name="Diaz J.F."/>
            <person name="Benocci T."/>
            <person name="Peng M."/>
            <person name="Battaglia E."/>
            <person name="Haridas S."/>
            <person name="Andreopoulos W."/>
            <person name="Labutti K."/>
            <person name="Pangilinan J."/>
            <person name="Floch G.L."/>
            <person name="Makela M.R."/>
            <person name="Henrissat B."/>
            <person name="Grigoriev I.V."/>
            <person name="Crouch J.A."/>
            <person name="De Vries R.P."/>
            <person name="Sukno S.A."/>
            <person name="Thon M.R."/>
        </authorList>
    </citation>
    <scope>NUCLEOTIDE SEQUENCE</scope>
    <source>
        <strain evidence="1">CBS 125086</strain>
    </source>
</reference>
<dbReference type="Proteomes" id="UP001230504">
    <property type="component" value="Unassembled WGS sequence"/>
</dbReference>
<accession>A0AAD8V767</accession>
<keyword evidence="2" id="KW-1185">Reference proteome</keyword>
<dbReference type="RefSeq" id="XP_060417659.1">
    <property type="nucleotide sequence ID" value="XM_060552435.1"/>
</dbReference>
<evidence type="ECO:0000313" key="2">
    <source>
        <dbReference type="Proteomes" id="UP001230504"/>
    </source>
</evidence>
<dbReference type="AlphaFoldDB" id="A0AAD8V767"/>
<organism evidence="1 2">
    <name type="scientific">Colletotrichum navitas</name>
    <dbReference type="NCBI Taxonomy" id="681940"/>
    <lineage>
        <taxon>Eukaryota</taxon>
        <taxon>Fungi</taxon>
        <taxon>Dikarya</taxon>
        <taxon>Ascomycota</taxon>
        <taxon>Pezizomycotina</taxon>
        <taxon>Sordariomycetes</taxon>
        <taxon>Hypocreomycetidae</taxon>
        <taxon>Glomerellales</taxon>
        <taxon>Glomerellaceae</taxon>
        <taxon>Colletotrichum</taxon>
        <taxon>Colletotrichum graminicola species complex</taxon>
    </lineage>
</organism>
<name>A0AAD8V767_9PEZI</name>
<sequence>MTGWILQPLRCSRTGLFMLTSTLWERCPTCSVAPTGWVLVTQCASPGTGTCSAVDRKPSKFQLHPTELLLHMILRLTIPRERVILFVFFNRGGSRDTWTVVDNAVFASVSSEAHGSQQTVRSTSESSMPRQSSRINRLNGTRHLLDAKPLGCRKGFMLP</sequence>
<gene>
    <name evidence="1" type="ORF">LY79DRAFT_32400</name>
</gene>
<dbReference type="GeneID" id="85436675"/>
<dbReference type="EMBL" id="JAHLJV010000010">
    <property type="protein sequence ID" value="KAK1596822.1"/>
    <property type="molecule type" value="Genomic_DNA"/>
</dbReference>
<comment type="caution">
    <text evidence="1">The sequence shown here is derived from an EMBL/GenBank/DDBJ whole genome shotgun (WGS) entry which is preliminary data.</text>
</comment>
<protein>
    <submittedName>
        <fullName evidence="1">Uncharacterized protein</fullName>
    </submittedName>
</protein>